<organism evidence="6 7">
    <name type="scientific">Nocardioides mangrovi</name>
    <dbReference type="NCBI Taxonomy" id="2874580"/>
    <lineage>
        <taxon>Bacteria</taxon>
        <taxon>Bacillati</taxon>
        <taxon>Actinomycetota</taxon>
        <taxon>Actinomycetes</taxon>
        <taxon>Propionibacteriales</taxon>
        <taxon>Nocardioidaceae</taxon>
        <taxon>Nocardioides</taxon>
    </lineage>
</organism>
<protein>
    <submittedName>
        <fullName evidence="6">TetR/AcrR family transcriptional regulator</fullName>
    </submittedName>
</protein>
<accession>A0ABS7UHZ7</accession>
<dbReference type="InterPro" id="IPR023772">
    <property type="entry name" value="DNA-bd_HTH_TetR-type_CS"/>
</dbReference>
<dbReference type="InterPro" id="IPR009057">
    <property type="entry name" value="Homeodomain-like_sf"/>
</dbReference>
<dbReference type="PANTHER" id="PTHR30055">
    <property type="entry name" value="HTH-TYPE TRANSCRIPTIONAL REGULATOR RUTR"/>
    <property type="match status" value="1"/>
</dbReference>
<evidence type="ECO:0000256" key="1">
    <source>
        <dbReference type="ARBA" id="ARBA00023015"/>
    </source>
</evidence>
<dbReference type="Gene3D" id="1.10.357.10">
    <property type="entry name" value="Tetracycline Repressor, domain 2"/>
    <property type="match status" value="1"/>
</dbReference>
<evidence type="ECO:0000259" key="5">
    <source>
        <dbReference type="PROSITE" id="PS50977"/>
    </source>
</evidence>
<proteinExistence type="predicted"/>
<evidence type="ECO:0000256" key="3">
    <source>
        <dbReference type="ARBA" id="ARBA00023163"/>
    </source>
</evidence>
<dbReference type="Gene3D" id="1.10.10.60">
    <property type="entry name" value="Homeodomain-like"/>
    <property type="match status" value="1"/>
</dbReference>
<keyword evidence="1" id="KW-0805">Transcription regulation</keyword>
<keyword evidence="7" id="KW-1185">Reference proteome</keyword>
<sequence>MTSTPASGLRSMTRDAVRAQIAAVAIDLFAEHGFDQVTVEQIATASGISARSFHRYFPAKEDAVIGDTTVWAELVRDTLDQRPTDESPWESLRAAFGELLARSDGDRDRQRRTMRVLSSTPSLRARNLEKHLMWARMFAPIVEERLDGDHVELRAQALVQSALVCFDLALTTWADSQDDTSPVDYLALAFATVGPR</sequence>
<evidence type="ECO:0000256" key="2">
    <source>
        <dbReference type="ARBA" id="ARBA00023125"/>
    </source>
</evidence>
<dbReference type="EMBL" id="JAIQZJ010000016">
    <property type="protein sequence ID" value="MBZ5740658.1"/>
    <property type="molecule type" value="Genomic_DNA"/>
</dbReference>
<dbReference type="InterPro" id="IPR041347">
    <property type="entry name" value="MftR_C"/>
</dbReference>
<feature type="domain" description="HTH tetR-type" evidence="5">
    <location>
        <begin position="15"/>
        <end position="75"/>
    </location>
</feature>
<name>A0ABS7UHZ7_9ACTN</name>
<dbReference type="Pfam" id="PF17754">
    <property type="entry name" value="TetR_C_14"/>
    <property type="match status" value="1"/>
</dbReference>
<dbReference type="PANTHER" id="PTHR30055:SF238">
    <property type="entry name" value="MYCOFACTOCIN BIOSYNTHESIS TRANSCRIPTIONAL REGULATOR MFTR-RELATED"/>
    <property type="match status" value="1"/>
</dbReference>
<evidence type="ECO:0000256" key="4">
    <source>
        <dbReference type="PROSITE-ProRule" id="PRU00335"/>
    </source>
</evidence>
<keyword evidence="2 4" id="KW-0238">DNA-binding</keyword>
<dbReference type="InterPro" id="IPR001647">
    <property type="entry name" value="HTH_TetR"/>
</dbReference>
<evidence type="ECO:0000313" key="7">
    <source>
        <dbReference type="Proteomes" id="UP000780875"/>
    </source>
</evidence>
<dbReference type="PRINTS" id="PR00455">
    <property type="entry name" value="HTHTETR"/>
</dbReference>
<dbReference type="Pfam" id="PF00440">
    <property type="entry name" value="TetR_N"/>
    <property type="match status" value="1"/>
</dbReference>
<keyword evidence="3" id="KW-0804">Transcription</keyword>
<gene>
    <name evidence="6" type="ORF">K8U61_20975</name>
</gene>
<dbReference type="SUPFAM" id="SSF46689">
    <property type="entry name" value="Homeodomain-like"/>
    <property type="match status" value="1"/>
</dbReference>
<comment type="caution">
    <text evidence="6">The sequence shown here is derived from an EMBL/GenBank/DDBJ whole genome shotgun (WGS) entry which is preliminary data.</text>
</comment>
<dbReference type="RefSeq" id="WP_224125016.1">
    <property type="nucleotide sequence ID" value="NZ_JAIQZJ010000016.1"/>
</dbReference>
<dbReference type="PROSITE" id="PS50977">
    <property type="entry name" value="HTH_TETR_2"/>
    <property type="match status" value="1"/>
</dbReference>
<dbReference type="PROSITE" id="PS01081">
    <property type="entry name" value="HTH_TETR_1"/>
    <property type="match status" value="1"/>
</dbReference>
<feature type="DNA-binding region" description="H-T-H motif" evidence="4">
    <location>
        <begin position="38"/>
        <end position="57"/>
    </location>
</feature>
<dbReference type="Proteomes" id="UP000780875">
    <property type="component" value="Unassembled WGS sequence"/>
</dbReference>
<evidence type="ECO:0000313" key="6">
    <source>
        <dbReference type="EMBL" id="MBZ5740658.1"/>
    </source>
</evidence>
<reference evidence="6 7" key="1">
    <citation type="submission" date="2021-09" db="EMBL/GenBank/DDBJ databases">
        <title>Whole genome sequence of Nocardioides sp. GBK3QG-3.</title>
        <authorList>
            <person name="Tuo L."/>
        </authorList>
    </citation>
    <scope>NUCLEOTIDE SEQUENCE [LARGE SCALE GENOMIC DNA]</scope>
    <source>
        <strain evidence="6 7">GBK3QG-3</strain>
    </source>
</reference>
<dbReference type="InterPro" id="IPR050109">
    <property type="entry name" value="HTH-type_TetR-like_transc_reg"/>
</dbReference>